<evidence type="ECO:0000256" key="4">
    <source>
        <dbReference type="ARBA" id="ARBA00023242"/>
    </source>
</evidence>
<evidence type="ECO:0008006" key="7">
    <source>
        <dbReference type="Google" id="ProtNLM"/>
    </source>
</evidence>
<gene>
    <name evidence="5" type="ORF">RJ641_020988</name>
</gene>
<evidence type="ECO:0000313" key="6">
    <source>
        <dbReference type="Proteomes" id="UP001370490"/>
    </source>
</evidence>
<dbReference type="GO" id="GO:0005634">
    <property type="term" value="C:nucleus"/>
    <property type="evidence" value="ECO:0007669"/>
    <property type="project" value="UniProtKB-SubCell"/>
</dbReference>
<organism evidence="5 6">
    <name type="scientific">Dillenia turbinata</name>
    <dbReference type="NCBI Taxonomy" id="194707"/>
    <lineage>
        <taxon>Eukaryota</taxon>
        <taxon>Viridiplantae</taxon>
        <taxon>Streptophyta</taxon>
        <taxon>Embryophyta</taxon>
        <taxon>Tracheophyta</taxon>
        <taxon>Spermatophyta</taxon>
        <taxon>Magnoliopsida</taxon>
        <taxon>eudicotyledons</taxon>
        <taxon>Gunneridae</taxon>
        <taxon>Pentapetalae</taxon>
        <taxon>Dilleniales</taxon>
        <taxon>Dilleniaceae</taxon>
        <taxon>Dillenia</taxon>
    </lineage>
</organism>
<accession>A0AAN8YUY3</accession>
<dbReference type="PANTHER" id="PTHR33124">
    <property type="entry name" value="TRANSCRIPTION FACTOR IBH1-LIKE 1"/>
    <property type="match status" value="1"/>
</dbReference>
<comment type="subcellular location">
    <subcellularLocation>
        <location evidence="1">Nucleus</location>
    </subcellularLocation>
</comment>
<evidence type="ECO:0000256" key="2">
    <source>
        <dbReference type="ARBA" id="ARBA00023015"/>
    </source>
</evidence>
<dbReference type="CDD" id="cd11444">
    <property type="entry name" value="bHLH_AtIBH1_like"/>
    <property type="match status" value="1"/>
</dbReference>
<name>A0AAN8YUY3_9MAGN</name>
<evidence type="ECO:0000313" key="5">
    <source>
        <dbReference type="EMBL" id="KAK6913667.1"/>
    </source>
</evidence>
<reference evidence="5 6" key="1">
    <citation type="submission" date="2023-12" db="EMBL/GenBank/DDBJ databases">
        <title>A high-quality genome assembly for Dillenia turbinata (Dilleniales).</title>
        <authorList>
            <person name="Chanderbali A."/>
        </authorList>
    </citation>
    <scope>NUCLEOTIDE SEQUENCE [LARGE SCALE GENOMIC DNA]</scope>
    <source>
        <strain evidence="5">LSX21</strain>
        <tissue evidence="5">Leaf</tissue>
    </source>
</reference>
<dbReference type="InterPro" id="IPR036638">
    <property type="entry name" value="HLH_DNA-bd_sf"/>
</dbReference>
<dbReference type="GO" id="GO:0000976">
    <property type="term" value="F:transcription cis-regulatory region binding"/>
    <property type="evidence" value="ECO:0007669"/>
    <property type="project" value="UniProtKB-ARBA"/>
</dbReference>
<keyword evidence="2" id="KW-0805">Transcription regulation</keyword>
<proteinExistence type="predicted"/>
<evidence type="ECO:0000256" key="1">
    <source>
        <dbReference type="ARBA" id="ARBA00004123"/>
    </source>
</evidence>
<keyword evidence="3" id="KW-0804">Transcription</keyword>
<evidence type="ECO:0000256" key="3">
    <source>
        <dbReference type="ARBA" id="ARBA00023163"/>
    </source>
</evidence>
<keyword evidence="6" id="KW-1185">Reference proteome</keyword>
<sequence>MLVCKQLEMVGYVFVRNHVRACAIELEGHDSSNKQKPMDWDTLSKVTVQTLKDKEMCRSSNGATKGRVKGKHVIKCASRTRRKMLMKERGSRGSSNDIDRRIRTLKKLVPNGDSLDLNGLFRETADYIKCLEVSVKIMQFTVEVLSGPCI</sequence>
<dbReference type="GO" id="GO:0006355">
    <property type="term" value="P:regulation of DNA-templated transcription"/>
    <property type="evidence" value="ECO:0007669"/>
    <property type="project" value="InterPro"/>
</dbReference>
<dbReference type="AlphaFoldDB" id="A0AAN8YUY3"/>
<dbReference type="EMBL" id="JBAMMX010000026">
    <property type="protein sequence ID" value="KAK6913667.1"/>
    <property type="molecule type" value="Genomic_DNA"/>
</dbReference>
<comment type="caution">
    <text evidence="5">The sequence shown here is derived from an EMBL/GenBank/DDBJ whole genome shotgun (WGS) entry which is preliminary data.</text>
</comment>
<keyword evidence="4" id="KW-0539">Nucleus</keyword>
<dbReference type="Proteomes" id="UP001370490">
    <property type="component" value="Unassembled WGS sequence"/>
</dbReference>
<dbReference type="PANTHER" id="PTHR33124:SF39">
    <property type="entry name" value="TRANSCRIPTION FACTOR UPBEAT1"/>
    <property type="match status" value="1"/>
</dbReference>
<dbReference type="InterPro" id="IPR044549">
    <property type="entry name" value="bHLH_AtIBH1-like"/>
</dbReference>
<dbReference type="GO" id="GO:0046983">
    <property type="term" value="F:protein dimerization activity"/>
    <property type="evidence" value="ECO:0007669"/>
    <property type="project" value="InterPro"/>
</dbReference>
<dbReference type="SUPFAM" id="SSF47459">
    <property type="entry name" value="HLH, helix-loop-helix DNA-binding domain"/>
    <property type="match status" value="1"/>
</dbReference>
<dbReference type="InterPro" id="IPR044660">
    <property type="entry name" value="IBH1-like"/>
</dbReference>
<protein>
    <recommendedName>
        <fullName evidence="7">BHLH domain-containing protein</fullName>
    </recommendedName>
</protein>